<proteinExistence type="predicted"/>
<dbReference type="GO" id="GO:0005509">
    <property type="term" value="F:calcium ion binding"/>
    <property type="evidence" value="ECO:0007669"/>
    <property type="project" value="InterPro"/>
</dbReference>
<evidence type="ECO:0000256" key="1">
    <source>
        <dbReference type="ARBA" id="ARBA00004613"/>
    </source>
</evidence>
<dbReference type="Pfam" id="PF00353">
    <property type="entry name" value="HemolysinCabind"/>
    <property type="match status" value="3"/>
</dbReference>
<reference evidence="4" key="2">
    <citation type="submission" date="2020-08" db="EMBL/GenBank/DDBJ databases">
        <authorList>
            <person name="Chen M."/>
            <person name="Teng W."/>
            <person name="Zhao L."/>
            <person name="Hu C."/>
            <person name="Zhou Y."/>
            <person name="Han B."/>
            <person name="Song L."/>
            <person name="Shu W."/>
        </authorList>
    </citation>
    <scope>NUCLEOTIDE SEQUENCE</scope>
    <source>
        <strain evidence="4">FACHB-1375</strain>
    </source>
</reference>
<comment type="subcellular location">
    <subcellularLocation>
        <location evidence="1">Secreted</location>
    </subcellularLocation>
</comment>
<dbReference type="PANTHER" id="PTHR38340">
    <property type="entry name" value="S-LAYER PROTEIN"/>
    <property type="match status" value="1"/>
</dbReference>
<name>A0A926VGF4_9CYAN</name>
<dbReference type="EMBL" id="JACJPW010000053">
    <property type="protein sequence ID" value="MBD2183376.1"/>
    <property type="molecule type" value="Genomic_DNA"/>
</dbReference>
<sequence length="527" mass="55467">MEHAIKYGEKDGRSVGAGFDAKFYGKKDDVKKAIEKGDVSSSFQYYITKGASAGEIPNAYFDREEYLKQNKDVADEVTKGTITNVFQHWNAYGTKENRAFNPLIDVNLYLQENKDVGDAVKSGEFTVYQHLVTFGLKEERTISKKFDFKLYKELNEGVQDSLDKGKYTNAFEEYLLEGKDKGYIASPDFDGATDKEGLLKIALEGSGTGSGNKQIIIATDDEDVLLEVEEGKGAGVLIGGKGDNLMIGGKEDDVLIAGEGSAYLIGEAGNDVLYGGSADAYLFGGDGNDVLIGGSKSTVLYAGTGKDTLVGGTGKDTFAITNSPKDTKSSSDTMSGGNGTDTMSGGNGTDTMSGGNGTDTMSGGNGTDTMSGGGSTDTLTGGNYTIYNFDAEKDKLCVADFGYGDAEEVLDDILKSGQSSSGTYFTVFEFSKEYKITLFSNGELTADNITVGTNGLPSTKLSSKIETGDYEAIAKIKGLPPGLAMQIDKGMKSLDELPPPFSGSGSDVVGGGGTNPMMGGGMMAAMM</sequence>
<gene>
    <name evidence="4" type="ORF">H6G03_20320</name>
</gene>
<keyword evidence="5" id="KW-1185">Reference proteome</keyword>
<protein>
    <submittedName>
        <fullName evidence="4">Uncharacterized protein</fullName>
    </submittedName>
</protein>
<evidence type="ECO:0000313" key="5">
    <source>
        <dbReference type="Proteomes" id="UP000641646"/>
    </source>
</evidence>
<dbReference type="AlphaFoldDB" id="A0A926VGF4"/>
<dbReference type="RefSeq" id="WP_190467576.1">
    <property type="nucleotide sequence ID" value="NZ_JACJPW010000053.1"/>
</dbReference>
<accession>A0A926VGF4</accession>
<keyword evidence="2" id="KW-0964">Secreted</keyword>
<dbReference type="InterPro" id="IPR001343">
    <property type="entry name" value="Hemolysn_Ca-bd"/>
</dbReference>
<reference evidence="4" key="1">
    <citation type="journal article" date="2015" name="ISME J.">
        <title>Draft Genome Sequence of Streptomyces incarnatus NRRL8089, which Produces the Nucleoside Antibiotic Sinefungin.</title>
        <authorList>
            <person name="Oshima K."/>
            <person name="Hattori M."/>
            <person name="Shimizu H."/>
            <person name="Fukuda K."/>
            <person name="Nemoto M."/>
            <person name="Inagaki K."/>
            <person name="Tamura T."/>
        </authorList>
    </citation>
    <scope>NUCLEOTIDE SEQUENCE</scope>
    <source>
        <strain evidence="4">FACHB-1375</strain>
    </source>
</reference>
<dbReference type="PANTHER" id="PTHR38340:SF1">
    <property type="entry name" value="S-LAYER PROTEIN"/>
    <property type="match status" value="1"/>
</dbReference>
<evidence type="ECO:0000256" key="2">
    <source>
        <dbReference type="ARBA" id="ARBA00022525"/>
    </source>
</evidence>
<dbReference type="SUPFAM" id="SSF51120">
    <property type="entry name" value="beta-Roll"/>
    <property type="match status" value="2"/>
</dbReference>
<dbReference type="InterPro" id="IPR011049">
    <property type="entry name" value="Serralysin-like_metalloprot_C"/>
</dbReference>
<dbReference type="Proteomes" id="UP000641646">
    <property type="component" value="Unassembled WGS sequence"/>
</dbReference>
<dbReference type="GO" id="GO:0005576">
    <property type="term" value="C:extracellular region"/>
    <property type="evidence" value="ECO:0007669"/>
    <property type="project" value="UniProtKB-SubCell"/>
</dbReference>
<feature type="compositionally biased region" description="Low complexity" evidence="3">
    <location>
        <begin position="330"/>
        <end position="358"/>
    </location>
</feature>
<feature type="region of interest" description="Disordered" evidence="3">
    <location>
        <begin position="320"/>
        <end position="358"/>
    </location>
</feature>
<evidence type="ECO:0000313" key="4">
    <source>
        <dbReference type="EMBL" id="MBD2183376.1"/>
    </source>
</evidence>
<organism evidence="4 5">
    <name type="scientific">Aerosakkonema funiforme FACHB-1375</name>
    <dbReference type="NCBI Taxonomy" id="2949571"/>
    <lineage>
        <taxon>Bacteria</taxon>
        <taxon>Bacillati</taxon>
        <taxon>Cyanobacteriota</taxon>
        <taxon>Cyanophyceae</taxon>
        <taxon>Oscillatoriophycideae</taxon>
        <taxon>Aerosakkonematales</taxon>
        <taxon>Aerosakkonemataceae</taxon>
        <taxon>Aerosakkonema</taxon>
    </lineage>
</organism>
<comment type="caution">
    <text evidence="4">The sequence shown here is derived from an EMBL/GenBank/DDBJ whole genome shotgun (WGS) entry which is preliminary data.</text>
</comment>
<dbReference type="Gene3D" id="2.150.10.10">
    <property type="entry name" value="Serralysin-like metalloprotease, C-terminal"/>
    <property type="match status" value="2"/>
</dbReference>
<dbReference type="InterPro" id="IPR050557">
    <property type="entry name" value="RTX_toxin/Mannuronan_C5-epim"/>
</dbReference>
<dbReference type="PRINTS" id="PR00313">
    <property type="entry name" value="CABNDNGRPT"/>
</dbReference>
<evidence type="ECO:0000256" key="3">
    <source>
        <dbReference type="SAM" id="MobiDB-lite"/>
    </source>
</evidence>